<protein>
    <submittedName>
        <fullName evidence="2">Uncharacterized protein</fullName>
    </submittedName>
</protein>
<name>A0A5C3PNY0_9APHY</name>
<organism evidence="2 3">
    <name type="scientific">Polyporus arcularius HHB13444</name>
    <dbReference type="NCBI Taxonomy" id="1314778"/>
    <lineage>
        <taxon>Eukaryota</taxon>
        <taxon>Fungi</taxon>
        <taxon>Dikarya</taxon>
        <taxon>Basidiomycota</taxon>
        <taxon>Agaricomycotina</taxon>
        <taxon>Agaricomycetes</taxon>
        <taxon>Polyporales</taxon>
        <taxon>Polyporaceae</taxon>
        <taxon>Polyporus</taxon>
    </lineage>
</organism>
<feature type="region of interest" description="Disordered" evidence="1">
    <location>
        <begin position="226"/>
        <end position="268"/>
    </location>
</feature>
<evidence type="ECO:0000313" key="3">
    <source>
        <dbReference type="Proteomes" id="UP000308197"/>
    </source>
</evidence>
<evidence type="ECO:0000256" key="1">
    <source>
        <dbReference type="SAM" id="MobiDB-lite"/>
    </source>
</evidence>
<keyword evidence="3" id="KW-1185">Reference proteome</keyword>
<dbReference type="AlphaFoldDB" id="A0A5C3PNY0"/>
<proteinExistence type="predicted"/>
<reference evidence="2 3" key="1">
    <citation type="journal article" date="2019" name="Nat. Ecol. Evol.">
        <title>Megaphylogeny resolves global patterns of mushroom evolution.</title>
        <authorList>
            <person name="Varga T."/>
            <person name="Krizsan K."/>
            <person name="Foldi C."/>
            <person name="Dima B."/>
            <person name="Sanchez-Garcia M."/>
            <person name="Sanchez-Ramirez S."/>
            <person name="Szollosi G.J."/>
            <person name="Szarkandi J.G."/>
            <person name="Papp V."/>
            <person name="Albert L."/>
            <person name="Andreopoulos W."/>
            <person name="Angelini C."/>
            <person name="Antonin V."/>
            <person name="Barry K.W."/>
            <person name="Bougher N.L."/>
            <person name="Buchanan P."/>
            <person name="Buyck B."/>
            <person name="Bense V."/>
            <person name="Catcheside P."/>
            <person name="Chovatia M."/>
            <person name="Cooper J."/>
            <person name="Damon W."/>
            <person name="Desjardin D."/>
            <person name="Finy P."/>
            <person name="Geml J."/>
            <person name="Haridas S."/>
            <person name="Hughes K."/>
            <person name="Justo A."/>
            <person name="Karasinski D."/>
            <person name="Kautmanova I."/>
            <person name="Kiss B."/>
            <person name="Kocsube S."/>
            <person name="Kotiranta H."/>
            <person name="LaButti K.M."/>
            <person name="Lechner B.E."/>
            <person name="Liimatainen K."/>
            <person name="Lipzen A."/>
            <person name="Lukacs Z."/>
            <person name="Mihaltcheva S."/>
            <person name="Morgado L.N."/>
            <person name="Niskanen T."/>
            <person name="Noordeloos M.E."/>
            <person name="Ohm R.A."/>
            <person name="Ortiz-Santana B."/>
            <person name="Ovrebo C."/>
            <person name="Racz N."/>
            <person name="Riley R."/>
            <person name="Savchenko A."/>
            <person name="Shiryaev A."/>
            <person name="Soop K."/>
            <person name="Spirin V."/>
            <person name="Szebenyi C."/>
            <person name="Tomsovsky M."/>
            <person name="Tulloss R.E."/>
            <person name="Uehling J."/>
            <person name="Grigoriev I.V."/>
            <person name="Vagvolgyi C."/>
            <person name="Papp T."/>
            <person name="Martin F.M."/>
            <person name="Miettinen O."/>
            <person name="Hibbett D.S."/>
            <person name="Nagy L.G."/>
        </authorList>
    </citation>
    <scope>NUCLEOTIDE SEQUENCE [LARGE SCALE GENOMIC DNA]</scope>
    <source>
        <strain evidence="2 3">HHB13444</strain>
    </source>
</reference>
<evidence type="ECO:0000313" key="2">
    <source>
        <dbReference type="EMBL" id="TFK90777.1"/>
    </source>
</evidence>
<dbReference type="Proteomes" id="UP000308197">
    <property type="component" value="Unassembled WGS sequence"/>
</dbReference>
<gene>
    <name evidence="2" type="ORF">K466DRAFT_367660</name>
</gene>
<feature type="region of interest" description="Disordered" evidence="1">
    <location>
        <begin position="110"/>
        <end position="142"/>
    </location>
</feature>
<dbReference type="EMBL" id="ML211037">
    <property type="protein sequence ID" value="TFK90777.1"/>
    <property type="molecule type" value="Genomic_DNA"/>
</dbReference>
<accession>A0A5C3PNY0</accession>
<dbReference type="InParanoid" id="A0A5C3PNY0"/>
<feature type="compositionally biased region" description="Basic residues" evidence="1">
    <location>
        <begin position="226"/>
        <end position="243"/>
    </location>
</feature>
<sequence>MVEGSGSEAGTAVGWARRGRRWRGRNGCGGGGCSADAGSRSRRICMRLTTRGRDFQRQHLFKCSRVLCFSNLFKRPGFSTSTNAACTRPSIAPGSFPNQVLLLPSFPTRPPAPQTPSSVTRAPLRQPRCISGQTGSHTPGLPHPSRAITLSIKVLLSSVCQRVLACAPRLLLLRHPTTLAVAQSGFLPITTCVALYYYHTTSSLYPPLPPPCPSAVVTVLRPRPSCQKHRPASQLNARHHHHPASPLGVRCSQGHRASHARRERALAP</sequence>